<feature type="repeat" description="Pumilio" evidence="2">
    <location>
        <begin position="408"/>
        <end position="443"/>
    </location>
</feature>
<dbReference type="OrthoDB" id="668540at2759"/>
<feature type="domain" description="PUM-HD" evidence="4">
    <location>
        <begin position="277"/>
        <end position="614"/>
    </location>
</feature>
<dbReference type="Pfam" id="PF22493">
    <property type="entry name" value="PUF_NOP9"/>
    <property type="match status" value="1"/>
</dbReference>
<dbReference type="GO" id="GO:0010608">
    <property type="term" value="P:post-transcriptional regulation of gene expression"/>
    <property type="evidence" value="ECO:0007669"/>
    <property type="project" value="TreeGrafter"/>
</dbReference>
<dbReference type="SUPFAM" id="SSF48371">
    <property type="entry name" value="ARM repeat"/>
    <property type="match status" value="1"/>
</dbReference>
<evidence type="ECO:0000256" key="1">
    <source>
        <dbReference type="ARBA" id="ARBA00022737"/>
    </source>
</evidence>
<proteinExistence type="predicted"/>
<dbReference type="InterPro" id="IPR016024">
    <property type="entry name" value="ARM-type_fold"/>
</dbReference>
<organism evidence="5 6">
    <name type="scientific">Anaeramoeba ignava</name>
    <name type="common">Anaerobic marine amoeba</name>
    <dbReference type="NCBI Taxonomy" id="1746090"/>
    <lineage>
        <taxon>Eukaryota</taxon>
        <taxon>Metamonada</taxon>
        <taxon>Anaeramoebidae</taxon>
        <taxon>Anaeramoeba</taxon>
    </lineage>
</organism>
<name>A0A9Q0LV07_ANAIG</name>
<evidence type="ECO:0000256" key="2">
    <source>
        <dbReference type="PROSITE-ProRule" id="PRU00317"/>
    </source>
</evidence>
<dbReference type="InterPro" id="IPR033712">
    <property type="entry name" value="Pumilio_RNA-bd"/>
</dbReference>
<feature type="repeat" description="Pumilio" evidence="2">
    <location>
        <begin position="371"/>
        <end position="407"/>
    </location>
</feature>
<accession>A0A9Q0LV07</accession>
<keyword evidence="6" id="KW-1185">Reference proteome</keyword>
<evidence type="ECO:0000313" key="5">
    <source>
        <dbReference type="EMBL" id="KAJ5079563.1"/>
    </source>
</evidence>
<feature type="compositionally biased region" description="Polar residues" evidence="3">
    <location>
        <begin position="38"/>
        <end position="81"/>
    </location>
</feature>
<protein>
    <recommendedName>
        <fullName evidence="4">PUM-HD domain-containing protein</fullName>
    </recommendedName>
</protein>
<feature type="repeat" description="Pumilio" evidence="2">
    <location>
        <begin position="335"/>
        <end position="370"/>
    </location>
</feature>
<dbReference type="InterPro" id="IPR033133">
    <property type="entry name" value="PUM-HD"/>
</dbReference>
<dbReference type="PANTHER" id="PTHR12537:SF13">
    <property type="entry name" value="PUMILIO HOMOLOGY DOMAIN FAMILY MEMBER 4"/>
    <property type="match status" value="1"/>
</dbReference>
<dbReference type="FunFam" id="1.25.10.10:FF:000237">
    <property type="entry name" value="Pumilio homolog 9"/>
    <property type="match status" value="1"/>
</dbReference>
<feature type="compositionally biased region" description="Polar residues" evidence="3">
    <location>
        <begin position="1"/>
        <end position="18"/>
    </location>
</feature>
<dbReference type="Gene3D" id="1.25.10.10">
    <property type="entry name" value="Leucine-rich Repeat Variant"/>
    <property type="match status" value="1"/>
</dbReference>
<keyword evidence="1" id="KW-0677">Repeat</keyword>
<dbReference type="Pfam" id="PF00806">
    <property type="entry name" value="PUF"/>
    <property type="match status" value="5"/>
</dbReference>
<dbReference type="InterPro" id="IPR001313">
    <property type="entry name" value="Pumilio_RNA-bd_rpt"/>
</dbReference>
<dbReference type="PROSITE" id="PS50303">
    <property type="entry name" value="PUM_HD"/>
    <property type="match status" value="1"/>
</dbReference>
<dbReference type="OMA" id="LIAVMKW"/>
<dbReference type="Proteomes" id="UP001149090">
    <property type="component" value="Unassembled WGS sequence"/>
</dbReference>
<dbReference type="AlphaFoldDB" id="A0A9Q0LV07"/>
<dbReference type="PANTHER" id="PTHR12537">
    <property type="entry name" value="RNA BINDING PROTEIN PUMILIO-RELATED"/>
    <property type="match status" value="1"/>
</dbReference>
<feature type="region of interest" description="Disordered" evidence="3">
    <location>
        <begin position="1"/>
        <end position="86"/>
    </location>
</feature>
<evidence type="ECO:0000256" key="3">
    <source>
        <dbReference type="SAM" id="MobiDB-lite"/>
    </source>
</evidence>
<evidence type="ECO:0000313" key="6">
    <source>
        <dbReference type="Proteomes" id="UP001149090"/>
    </source>
</evidence>
<sequence>MSQDFIKNQQNSIWKQQENGNGNGNGNGKENEIKQQEKNVSLKTTPKKQLNSIKLESIENDSNPINKRTNNESKANSNLKTKANPPPLQFQFSARNDNDILFIHDSFEFGDGVDSPRHTIFVPPTPKVDDLVEKEKMKFVGVTTQTSKKTEEMTKQLGNLSLEETKEQEKAQENQVQNEQINHDHSYQTEPNMNHNVNHNLPQPIYATFPTNVPKSDEQLSSHYPFFPNQENQYPQMSSNPYDSMTFSMVSQNSIPFPHQNNNTNTNTSTFHVPVSEKGPVLTFPLVSVDLFSENLTPIFIPEFIELCKSQFSCRFLQNKIETNSQEFINGLIFLIQNNFIELMVNQFGNYLCQKIFEFCTQEQRTFIISKIAVSIPKVSLNIYGTRAVQKLIDSVTTEDQKKAVLAQIERNTIELINNSNGNHVIQRCLQKFSSAENDKIFSSIINNCVQIATDKYGCCVLQRCFDFASNEQRDGLYEKVRENAILLVEDQYANYVVQHILESPNFADSFIPKIIPHFVDLSVQKFSSNVVEKCLKVANNTIKQKLIEQLVSKQENVLKLLHDPYANYVIQTTINVANQEQQIYIAERIKPNLSSIQNPSFRNRLTKRVLQILGNSD</sequence>
<gene>
    <name evidence="5" type="ORF">M0811_14432</name>
</gene>
<dbReference type="PROSITE" id="PS50302">
    <property type="entry name" value="PUM"/>
    <property type="match status" value="6"/>
</dbReference>
<dbReference type="CDD" id="cd07920">
    <property type="entry name" value="Pumilio"/>
    <property type="match status" value="1"/>
</dbReference>
<evidence type="ECO:0000259" key="4">
    <source>
        <dbReference type="PROSITE" id="PS50303"/>
    </source>
</evidence>
<dbReference type="InterPro" id="IPR011989">
    <property type="entry name" value="ARM-like"/>
</dbReference>
<feature type="repeat" description="Pumilio" evidence="2">
    <location>
        <begin position="444"/>
        <end position="479"/>
    </location>
</feature>
<reference evidence="5" key="1">
    <citation type="submission" date="2022-10" db="EMBL/GenBank/DDBJ databases">
        <title>Novel sulphate-reducing endosymbionts in the free-living metamonad Anaeramoeba.</title>
        <authorList>
            <person name="Jerlstrom-Hultqvist J."/>
            <person name="Cepicka I."/>
            <person name="Gallot-Lavallee L."/>
            <person name="Salas-Leiva D."/>
            <person name="Curtis B.A."/>
            <person name="Zahonova K."/>
            <person name="Pipaliya S."/>
            <person name="Dacks J."/>
            <person name="Roger A.J."/>
        </authorList>
    </citation>
    <scope>NUCLEOTIDE SEQUENCE</scope>
    <source>
        <strain evidence="5">BMAN</strain>
    </source>
</reference>
<dbReference type="GO" id="GO:0003729">
    <property type="term" value="F:mRNA binding"/>
    <property type="evidence" value="ECO:0007669"/>
    <property type="project" value="TreeGrafter"/>
</dbReference>
<feature type="repeat" description="Pumilio" evidence="2">
    <location>
        <begin position="514"/>
        <end position="549"/>
    </location>
</feature>
<dbReference type="EMBL" id="JAPDFW010000027">
    <property type="protein sequence ID" value="KAJ5079563.1"/>
    <property type="molecule type" value="Genomic_DNA"/>
</dbReference>
<dbReference type="SMART" id="SM00025">
    <property type="entry name" value="Pumilio"/>
    <property type="match status" value="8"/>
</dbReference>
<feature type="repeat" description="Pumilio" evidence="2">
    <location>
        <begin position="550"/>
        <end position="588"/>
    </location>
</feature>
<dbReference type="GO" id="GO:0005737">
    <property type="term" value="C:cytoplasm"/>
    <property type="evidence" value="ECO:0007669"/>
    <property type="project" value="TreeGrafter"/>
</dbReference>
<comment type="caution">
    <text evidence="5">The sequence shown here is derived from an EMBL/GenBank/DDBJ whole genome shotgun (WGS) entry which is preliminary data.</text>
</comment>